<proteinExistence type="predicted"/>
<protein>
    <submittedName>
        <fullName evidence="1">Uncharacterized protein</fullName>
    </submittedName>
</protein>
<reference evidence="2" key="1">
    <citation type="submission" date="2022-10" db="EMBL/GenBank/DDBJ databases">
        <title>Genome assembly of Pristionchus species.</title>
        <authorList>
            <person name="Yoshida K."/>
            <person name="Sommer R.J."/>
        </authorList>
    </citation>
    <scope>NUCLEOTIDE SEQUENCE [LARGE SCALE GENOMIC DNA]</scope>
    <source>
        <strain evidence="2">RS5460</strain>
    </source>
</reference>
<evidence type="ECO:0000313" key="2">
    <source>
        <dbReference type="Proteomes" id="UP001328107"/>
    </source>
</evidence>
<name>A0AAN4Z080_9BILA</name>
<feature type="non-terminal residue" evidence="1">
    <location>
        <position position="1"/>
    </location>
</feature>
<organism evidence="1 2">
    <name type="scientific">Pristionchus mayeri</name>
    <dbReference type="NCBI Taxonomy" id="1317129"/>
    <lineage>
        <taxon>Eukaryota</taxon>
        <taxon>Metazoa</taxon>
        <taxon>Ecdysozoa</taxon>
        <taxon>Nematoda</taxon>
        <taxon>Chromadorea</taxon>
        <taxon>Rhabditida</taxon>
        <taxon>Rhabditina</taxon>
        <taxon>Diplogasteromorpha</taxon>
        <taxon>Diplogasteroidea</taxon>
        <taxon>Neodiplogasteridae</taxon>
        <taxon>Pristionchus</taxon>
    </lineage>
</organism>
<gene>
    <name evidence="1" type="ORF">PMAYCL1PPCAC_00281</name>
</gene>
<sequence>APPPLPLNSTKAFFGAIEGARRPSPPPAPLMIFTRAPAATREVTSLVTAAPQPRRAKKLFWPRNTIIWVRTPPPSTTATTSAEFVWSTTPCPIQHDSPLWPTREYTDCREDFLQSAL</sequence>
<accession>A0AAN4Z080</accession>
<dbReference type="EMBL" id="BTRK01000001">
    <property type="protein sequence ID" value="GMR30086.1"/>
    <property type="molecule type" value="Genomic_DNA"/>
</dbReference>
<evidence type="ECO:0000313" key="1">
    <source>
        <dbReference type="EMBL" id="GMR30086.1"/>
    </source>
</evidence>
<comment type="caution">
    <text evidence="1">The sequence shown here is derived from an EMBL/GenBank/DDBJ whole genome shotgun (WGS) entry which is preliminary data.</text>
</comment>
<keyword evidence="2" id="KW-1185">Reference proteome</keyword>
<dbReference type="Proteomes" id="UP001328107">
    <property type="component" value="Unassembled WGS sequence"/>
</dbReference>
<dbReference type="AlphaFoldDB" id="A0AAN4Z080"/>